<dbReference type="InterPro" id="IPR013747">
    <property type="entry name" value="ACP_syn_III_C"/>
</dbReference>
<dbReference type="GO" id="GO:0044550">
    <property type="term" value="P:secondary metabolite biosynthetic process"/>
    <property type="evidence" value="ECO:0007669"/>
    <property type="project" value="TreeGrafter"/>
</dbReference>
<dbReference type="Pfam" id="PF08545">
    <property type="entry name" value="ACP_syn_III"/>
    <property type="match status" value="1"/>
</dbReference>
<accession>A0A6N3HRY9</accession>
<evidence type="ECO:0000313" key="5">
    <source>
        <dbReference type="EMBL" id="MDB2000221.1"/>
    </source>
</evidence>
<sequence>MAFFEIKDIKIEAVSCAVPDNLVPVQSFEPVFGAEACKKFTESTGIREMYKALPEQTAGDLAYAAAENLFEKTETDRSKIGALVFVTQSPDYRRPATACVLQKRLGLSLGCAAMDIGLGCSGFVYGLQTAASLMASSDMEYALVLIGETASKLVNPLDKSIVMMYGDAGAAILLKREEGASMKTLLKSDGNRFKAIVLPAGGFRDMNPSDETFMCSDGIERSLYDIFMDGTSVFSFSITDVPETVKEYLSLTESAIEEYDCLAFHQANRFILKQITRKLKAPKEKVLISLDRFGNTGGMSIPLTLCDHFGDTEDGKKNILMSGFGIGLSWGVTSAAVDTEKIFPVIRTKDFYAEGKFEPGAY</sequence>
<dbReference type="GO" id="GO:0006633">
    <property type="term" value="P:fatty acid biosynthetic process"/>
    <property type="evidence" value="ECO:0007669"/>
    <property type="project" value="InterPro"/>
</dbReference>
<feature type="domain" description="Beta-ketoacyl-[acyl-carrier-protein] synthase III N-terminal" evidence="4">
    <location>
        <begin position="114"/>
        <end position="190"/>
    </location>
</feature>
<keyword evidence="1 6" id="KW-0808">Transferase</keyword>
<name>A0A6N3HRY9_CLOSY</name>
<reference evidence="6" key="1">
    <citation type="submission" date="2019-11" db="EMBL/GenBank/DDBJ databases">
        <authorList>
            <person name="Feng L."/>
        </authorList>
    </citation>
    <scope>NUCLEOTIDE SEQUENCE</scope>
    <source>
        <strain evidence="6">CsymbiosumLFYP84</strain>
    </source>
</reference>
<dbReference type="EC" id="2.3.1.180" evidence="6"/>
<dbReference type="InterPro" id="IPR013751">
    <property type="entry name" value="ACP_syn_III_N"/>
</dbReference>
<proteinExistence type="predicted"/>
<dbReference type="Gene3D" id="3.40.47.10">
    <property type="match status" value="1"/>
</dbReference>
<evidence type="ECO:0000256" key="1">
    <source>
        <dbReference type="ARBA" id="ARBA00022679"/>
    </source>
</evidence>
<dbReference type="SUPFAM" id="SSF53901">
    <property type="entry name" value="Thiolase-like"/>
    <property type="match status" value="1"/>
</dbReference>
<evidence type="ECO:0000256" key="2">
    <source>
        <dbReference type="ARBA" id="ARBA00023315"/>
    </source>
</evidence>
<dbReference type="EMBL" id="JAQLGM010000016">
    <property type="protein sequence ID" value="MDB2000221.1"/>
    <property type="molecule type" value="Genomic_DNA"/>
</dbReference>
<dbReference type="InterPro" id="IPR016039">
    <property type="entry name" value="Thiolase-like"/>
</dbReference>
<feature type="domain" description="Beta-ketoacyl-[acyl-carrier-protein] synthase III C-terminal" evidence="3">
    <location>
        <begin position="255"/>
        <end position="333"/>
    </location>
</feature>
<dbReference type="AlphaFoldDB" id="A0A6N3HRY9"/>
<organism evidence="6">
    <name type="scientific">Clostridium symbiosum</name>
    <name type="common">Bacteroides symbiosus</name>
    <dbReference type="NCBI Taxonomy" id="1512"/>
    <lineage>
        <taxon>Bacteria</taxon>
        <taxon>Bacillati</taxon>
        <taxon>Bacillota</taxon>
        <taxon>Clostridia</taxon>
        <taxon>Lachnospirales</taxon>
        <taxon>Lachnospiraceae</taxon>
        <taxon>Otoolea</taxon>
    </lineage>
</organism>
<dbReference type="Proteomes" id="UP001300871">
    <property type="component" value="Unassembled WGS sequence"/>
</dbReference>
<protein>
    <submittedName>
        <fullName evidence="6">3-oxoacyl-[acyl-carrier-protein] synthase 3</fullName>
        <ecNumber evidence="6">2.3.1.180</ecNumber>
    </submittedName>
    <submittedName>
        <fullName evidence="5">Ketoacyl-ACP synthase III</fullName>
    </submittedName>
</protein>
<dbReference type="EMBL" id="CACRUA010000077">
    <property type="protein sequence ID" value="VYU79677.1"/>
    <property type="molecule type" value="Genomic_DNA"/>
</dbReference>
<dbReference type="Pfam" id="PF08541">
    <property type="entry name" value="ACP_syn_III_C"/>
    <property type="match status" value="1"/>
</dbReference>
<dbReference type="GO" id="GO:0004315">
    <property type="term" value="F:3-oxoacyl-[acyl-carrier-protein] synthase activity"/>
    <property type="evidence" value="ECO:0007669"/>
    <property type="project" value="InterPro"/>
</dbReference>
<dbReference type="CDD" id="cd00830">
    <property type="entry name" value="KAS_III"/>
    <property type="match status" value="1"/>
</dbReference>
<dbReference type="PANTHER" id="PTHR34069">
    <property type="entry name" value="3-OXOACYL-[ACYL-CARRIER-PROTEIN] SYNTHASE 3"/>
    <property type="match status" value="1"/>
</dbReference>
<dbReference type="GO" id="GO:0033818">
    <property type="term" value="F:beta-ketoacyl-acyl-carrier-protein synthase III activity"/>
    <property type="evidence" value="ECO:0007669"/>
    <property type="project" value="UniProtKB-EC"/>
</dbReference>
<reference evidence="5" key="2">
    <citation type="submission" date="2023-01" db="EMBL/GenBank/DDBJ databases">
        <title>Human gut microbiome strain richness.</title>
        <authorList>
            <person name="Chen-Liaw A."/>
        </authorList>
    </citation>
    <scope>NUCLEOTIDE SEQUENCE</scope>
    <source>
        <strain evidence="5">B1_m1001713B170214d0_201011</strain>
    </source>
</reference>
<gene>
    <name evidence="6" type="primary">fabH_2</name>
    <name evidence="6" type="ORF">CSLFYP84_04193</name>
    <name evidence="5" type="ORF">PM006_08425</name>
</gene>
<dbReference type="PANTHER" id="PTHR34069:SF2">
    <property type="entry name" value="BETA-KETOACYL-[ACYL-CARRIER-PROTEIN] SYNTHASE III"/>
    <property type="match status" value="1"/>
</dbReference>
<evidence type="ECO:0000313" key="6">
    <source>
        <dbReference type="EMBL" id="VYU79677.1"/>
    </source>
</evidence>
<keyword evidence="2 6" id="KW-0012">Acyltransferase</keyword>
<evidence type="ECO:0000259" key="3">
    <source>
        <dbReference type="Pfam" id="PF08541"/>
    </source>
</evidence>
<dbReference type="RefSeq" id="WP_156684948.1">
    <property type="nucleotide sequence ID" value="NZ_CACRUA010000077.1"/>
</dbReference>
<evidence type="ECO:0000259" key="4">
    <source>
        <dbReference type="Pfam" id="PF08545"/>
    </source>
</evidence>